<sequence length="64" mass="6850">MDKGIQVIMHCALSDSLSAAIDTGNIAEIVDVMTDAKNCLHAAQINLEQYADLQADVQVAGYEL</sequence>
<gene>
    <name evidence="1" type="ORF">Ep4_027</name>
</gene>
<proteinExistence type="predicted"/>
<accession>A0AAU9EHZ3</accession>
<dbReference type="Proteomes" id="UP001304640">
    <property type="component" value="Segment"/>
</dbReference>
<organism evidence="1 2">
    <name type="scientific">Pseudomonas phage Ep4</name>
    <dbReference type="NCBI Taxonomy" id="3057492"/>
    <lineage>
        <taxon>Viruses</taxon>
        <taxon>Duplodnaviria</taxon>
        <taxon>Heunggongvirae</taxon>
        <taxon>Uroviricota</taxon>
        <taxon>Caudoviricetes</taxon>
        <taxon>Autographivirales</taxon>
        <taxon>Autoscriptoviridae</taxon>
        <taxon>Corkvirinae</taxon>
        <taxon>Actinidiaevirus</taxon>
        <taxon>Actinidiaevirus Ep4</taxon>
    </lineage>
</organism>
<reference evidence="1 2" key="1">
    <citation type="submission" date="2023-07" db="EMBL/GenBank/DDBJ databases">
        <title>Complete genome sequence of Pseudomonas phage Ep4.</title>
        <authorList>
            <person name="Aono M."/>
            <person name="Yagi H."/>
            <person name="Kobayashi K."/>
        </authorList>
    </citation>
    <scope>NUCLEOTIDE SEQUENCE [LARGE SCALE GENOMIC DNA]</scope>
    <source>
        <strain evidence="1 2">Ep4</strain>
    </source>
</reference>
<protein>
    <submittedName>
        <fullName evidence="1">Uncharacterized protein</fullName>
    </submittedName>
</protein>
<evidence type="ECO:0000313" key="1">
    <source>
        <dbReference type="EMBL" id="BEQ12886.1"/>
    </source>
</evidence>
<dbReference type="EMBL" id="LC776701">
    <property type="protein sequence ID" value="BEQ12886.1"/>
    <property type="molecule type" value="Genomic_DNA"/>
</dbReference>
<evidence type="ECO:0000313" key="2">
    <source>
        <dbReference type="Proteomes" id="UP001304640"/>
    </source>
</evidence>
<name>A0AAU9EHZ3_9CAUD</name>
<keyword evidence="2" id="KW-1185">Reference proteome</keyword>